<dbReference type="EMBL" id="BMAO01031773">
    <property type="protein sequence ID" value="GFQ77537.1"/>
    <property type="molecule type" value="Genomic_DNA"/>
</dbReference>
<accession>A0A8X6HMQ1</accession>
<dbReference type="OrthoDB" id="6781202at2759"/>
<evidence type="ECO:0000313" key="2">
    <source>
        <dbReference type="Proteomes" id="UP000887116"/>
    </source>
</evidence>
<gene>
    <name evidence="1" type="ORF">TNCT_137071</name>
</gene>
<reference evidence="1" key="1">
    <citation type="submission" date="2020-07" db="EMBL/GenBank/DDBJ databases">
        <title>Multicomponent nature underlies the extraordinary mechanical properties of spider dragline silk.</title>
        <authorList>
            <person name="Kono N."/>
            <person name="Nakamura H."/>
            <person name="Mori M."/>
            <person name="Yoshida Y."/>
            <person name="Ohtoshi R."/>
            <person name="Malay A.D."/>
            <person name="Moran D.A.P."/>
            <person name="Tomita M."/>
            <person name="Numata K."/>
            <person name="Arakawa K."/>
        </authorList>
    </citation>
    <scope>NUCLEOTIDE SEQUENCE</scope>
</reference>
<organism evidence="1 2">
    <name type="scientific">Trichonephila clavata</name>
    <name type="common">Joro spider</name>
    <name type="synonym">Nephila clavata</name>
    <dbReference type="NCBI Taxonomy" id="2740835"/>
    <lineage>
        <taxon>Eukaryota</taxon>
        <taxon>Metazoa</taxon>
        <taxon>Ecdysozoa</taxon>
        <taxon>Arthropoda</taxon>
        <taxon>Chelicerata</taxon>
        <taxon>Arachnida</taxon>
        <taxon>Araneae</taxon>
        <taxon>Araneomorphae</taxon>
        <taxon>Entelegynae</taxon>
        <taxon>Araneoidea</taxon>
        <taxon>Nephilidae</taxon>
        <taxon>Trichonephila</taxon>
    </lineage>
</organism>
<name>A0A8X6HMQ1_TRICU</name>
<proteinExistence type="predicted"/>
<comment type="caution">
    <text evidence="1">The sequence shown here is derived from an EMBL/GenBank/DDBJ whole genome shotgun (WGS) entry which is preliminary data.</text>
</comment>
<dbReference type="Proteomes" id="UP000887116">
    <property type="component" value="Unassembled WGS sequence"/>
</dbReference>
<evidence type="ECO:0000313" key="1">
    <source>
        <dbReference type="EMBL" id="GFQ77537.1"/>
    </source>
</evidence>
<keyword evidence="2" id="KW-1185">Reference proteome</keyword>
<dbReference type="AlphaFoldDB" id="A0A8X6HMQ1"/>
<protein>
    <submittedName>
        <fullName evidence="1">Uncharacterized protein</fullName>
    </submittedName>
</protein>
<sequence length="140" mass="15442">MQGYVLASSSMLCISPTPPSPGYCYSSDLLIHRICGCDLYHLFGVAHNSFSVYFGHLAEYFLCDSTLPLSSWLLIRAILFLDSDASDVEISVLPLETSKINDEDKGDENEVNIREIIVNDVPGSLGVRIGDSFQSEPHKL</sequence>